<proteinExistence type="predicted"/>
<sequence length="149" mass="16656">MPVVTRDKEREDFEHLDAGSIREEIQHDADKSADYVTVEKMDAGINTTKPKQAAESTQLLSHETKDSVTKRHPHGADATKKEGPREGQVTEAEPAPERGGLAVDAARDNRNESEASLVLVFAILCLILFLGFLKPIYEWSFMYGRYPRA</sequence>
<organism evidence="3 4">
    <name type="scientific">Pleurostoma richardsiae</name>
    <dbReference type="NCBI Taxonomy" id="41990"/>
    <lineage>
        <taxon>Eukaryota</taxon>
        <taxon>Fungi</taxon>
        <taxon>Dikarya</taxon>
        <taxon>Ascomycota</taxon>
        <taxon>Pezizomycotina</taxon>
        <taxon>Sordariomycetes</taxon>
        <taxon>Sordariomycetidae</taxon>
        <taxon>Calosphaeriales</taxon>
        <taxon>Pleurostomataceae</taxon>
        <taxon>Pleurostoma</taxon>
    </lineage>
</organism>
<reference evidence="3" key="1">
    <citation type="submission" date="2022-07" db="EMBL/GenBank/DDBJ databases">
        <title>Fungi with potential for degradation of polypropylene.</title>
        <authorList>
            <person name="Gostincar C."/>
        </authorList>
    </citation>
    <scope>NUCLEOTIDE SEQUENCE</scope>
    <source>
        <strain evidence="3">EXF-13308</strain>
    </source>
</reference>
<keyword evidence="2" id="KW-0812">Transmembrane</keyword>
<evidence type="ECO:0000256" key="2">
    <source>
        <dbReference type="SAM" id="Phobius"/>
    </source>
</evidence>
<feature type="transmembrane region" description="Helical" evidence="2">
    <location>
        <begin position="117"/>
        <end position="137"/>
    </location>
</feature>
<gene>
    <name evidence="3" type="ORF">NKR23_g7004</name>
</gene>
<keyword evidence="2" id="KW-0472">Membrane</keyword>
<dbReference type="Proteomes" id="UP001174694">
    <property type="component" value="Unassembled WGS sequence"/>
</dbReference>
<dbReference type="AlphaFoldDB" id="A0AA38RXC0"/>
<feature type="compositionally biased region" description="Basic and acidic residues" evidence="1">
    <location>
        <begin position="1"/>
        <end position="42"/>
    </location>
</feature>
<feature type="compositionally biased region" description="Polar residues" evidence="1">
    <location>
        <begin position="45"/>
        <end position="61"/>
    </location>
</feature>
<protein>
    <submittedName>
        <fullName evidence="3">Uncharacterized protein</fullName>
    </submittedName>
</protein>
<keyword evidence="4" id="KW-1185">Reference proteome</keyword>
<accession>A0AA38RXC0</accession>
<keyword evidence="2" id="KW-1133">Transmembrane helix</keyword>
<feature type="region of interest" description="Disordered" evidence="1">
    <location>
        <begin position="1"/>
        <end position="105"/>
    </location>
</feature>
<evidence type="ECO:0000313" key="4">
    <source>
        <dbReference type="Proteomes" id="UP001174694"/>
    </source>
</evidence>
<evidence type="ECO:0000313" key="3">
    <source>
        <dbReference type="EMBL" id="KAJ9142726.1"/>
    </source>
</evidence>
<comment type="caution">
    <text evidence="3">The sequence shown here is derived from an EMBL/GenBank/DDBJ whole genome shotgun (WGS) entry which is preliminary data.</text>
</comment>
<name>A0AA38RXC0_9PEZI</name>
<evidence type="ECO:0000256" key="1">
    <source>
        <dbReference type="SAM" id="MobiDB-lite"/>
    </source>
</evidence>
<dbReference type="EMBL" id="JANBVO010000021">
    <property type="protein sequence ID" value="KAJ9142726.1"/>
    <property type="molecule type" value="Genomic_DNA"/>
</dbReference>
<feature type="compositionally biased region" description="Basic and acidic residues" evidence="1">
    <location>
        <begin position="62"/>
        <end position="85"/>
    </location>
</feature>